<dbReference type="InterPro" id="IPR001708">
    <property type="entry name" value="YidC/ALB3/OXA1/COX18"/>
</dbReference>
<evidence type="ECO:0000256" key="5">
    <source>
        <dbReference type="ARBA" id="ARBA00023136"/>
    </source>
</evidence>
<evidence type="ECO:0000256" key="4">
    <source>
        <dbReference type="ARBA" id="ARBA00022989"/>
    </source>
</evidence>
<evidence type="ECO:0000256" key="3">
    <source>
        <dbReference type="ARBA" id="ARBA00022692"/>
    </source>
</evidence>
<comment type="similarity">
    <text evidence="2">Belongs to the OXA1/ALB3/YidC family.</text>
</comment>
<evidence type="ECO:0000313" key="7">
    <source>
        <dbReference type="EMBL" id="KAJ3103312.1"/>
    </source>
</evidence>
<keyword evidence="8" id="KW-1185">Reference proteome</keyword>
<proteinExistence type="inferred from homology"/>
<keyword evidence="4 6" id="KW-1133">Transmembrane helix</keyword>
<gene>
    <name evidence="7" type="primary">COX18</name>
    <name evidence="7" type="ORF">HK100_004226</name>
</gene>
<evidence type="ECO:0000256" key="1">
    <source>
        <dbReference type="ARBA" id="ARBA00004141"/>
    </source>
</evidence>
<dbReference type="PANTHER" id="PTHR12428:SF65">
    <property type="entry name" value="CYTOCHROME C OXIDASE ASSEMBLY PROTEIN COX18, MITOCHONDRIAL"/>
    <property type="match status" value="1"/>
</dbReference>
<organism evidence="7 8">
    <name type="scientific">Physocladia obscura</name>
    <dbReference type="NCBI Taxonomy" id="109957"/>
    <lineage>
        <taxon>Eukaryota</taxon>
        <taxon>Fungi</taxon>
        <taxon>Fungi incertae sedis</taxon>
        <taxon>Chytridiomycota</taxon>
        <taxon>Chytridiomycota incertae sedis</taxon>
        <taxon>Chytridiomycetes</taxon>
        <taxon>Chytridiales</taxon>
        <taxon>Chytriomycetaceae</taxon>
        <taxon>Physocladia</taxon>
    </lineage>
</organism>
<sequence>MLCLRASRGKQQWISMQRRTVFGSGIESESGAVVDGFASVFTLLHHGTIASEATVGGSALASGAAFMPWWAAVITGTVAFRLAFTLPVAVVQRHRVLRLTRVVLPVLRAWELTIKRSHILCHGPLASALDDAKSPHQLKEKASQLYKQYNCHPTTTFLLPWIQIPLFLSVSLAIRRLAGLPLPFHSNAKETNQSIETVGLNNGTVTTNFDSTVVPSFNTATDALAVVPIDGFDSGGIMWFIDLSVPDPTILLPIIIGALHLTNIELHTSTILNPTPRQRAVKLLFQSVSILVVPIATQVSAVTCIPTNCIQ</sequence>
<dbReference type="GO" id="GO:0032977">
    <property type="term" value="F:membrane insertase activity"/>
    <property type="evidence" value="ECO:0007669"/>
    <property type="project" value="InterPro"/>
</dbReference>
<reference evidence="7" key="1">
    <citation type="submission" date="2020-05" db="EMBL/GenBank/DDBJ databases">
        <title>Phylogenomic resolution of chytrid fungi.</title>
        <authorList>
            <person name="Stajich J.E."/>
            <person name="Amses K."/>
            <person name="Simmons R."/>
            <person name="Seto K."/>
            <person name="Myers J."/>
            <person name="Bonds A."/>
            <person name="Quandt C.A."/>
            <person name="Barry K."/>
            <person name="Liu P."/>
            <person name="Grigoriev I."/>
            <person name="Longcore J.E."/>
            <person name="James T.Y."/>
        </authorList>
    </citation>
    <scope>NUCLEOTIDE SEQUENCE</scope>
    <source>
        <strain evidence="7">JEL0513</strain>
    </source>
</reference>
<dbReference type="GO" id="GO:0032979">
    <property type="term" value="P:protein insertion into mitochondrial inner membrane from matrix"/>
    <property type="evidence" value="ECO:0007669"/>
    <property type="project" value="TreeGrafter"/>
</dbReference>
<evidence type="ECO:0000256" key="6">
    <source>
        <dbReference type="SAM" id="Phobius"/>
    </source>
</evidence>
<feature type="transmembrane region" description="Helical" evidence="6">
    <location>
        <begin position="69"/>
        <end position="91"/>
    </location>
</feature>
<dbReference type="Proteomes" id="UP001211907">
    <property type="component" value="Unassembled WGS sequence"/>
</dbReference>
<comment type="caution">
    <text evidence="7">The sequence shown here is derived from an EMBL/GenBank/DDBJ whole genome shotgun (WGS) entry which is preliminary data.</text>
</comment>
<evidence type="ECO:0000313" key="8">
    <source>
        <dbReference type="Proteomes" id="UP001211907"/>
    </source>
</evidence>
<keyword evidence="5 6" id="KW-0472">Membrane</keyword>
<accession>A0AAD5ST83</accession>
<keyword evidence="3 6" id="KW-0812">Transmembrane</keyword>
<protein>
    <submittedName>
        <fullName evidence="7">Cytochrome c oxidase assembly protein cox18, mitochondrial</fullName>
    </submittedName>
</protein>
<name>A0AAD5ST83_9FUNG</name>
<evidence type="ECO:0000256" key="2">
    <source>
        <dbReference type="ARBA" id="ARBA00009877"/>
    </source>
</evidence>
<dbReference type="CDD" id="cd20069">
    <property type="entry name" value="5TM_Oxa1-like"/>
    <property type="match status" value="1"/>
</dbReference>
<dbReference type="EMBL" id="JADGJH010002112">
    <property type="protein sequence ID" value="KAJ3103312.1"/>
    <property type="molecule type" value="Genomic_DNA"/>
</dbReference>
<dbReference type="AlphaFoldDB" id="A0AAD5ST83"/>
<dbReference type="GO" id="GO:0033617">
    <property type="term" value="P:mitochondrial respiratory chain complex IV assembly"/>
    <property type="evidence" value="ECO:0007669"/>
    <property type="project" value="TreeGrafter"/>
</dbReference>
<comment type="subcellular location">
    <subcellularLocation>
        <location evidence="1">Membrane</location>
        <topology evidence="1">Multi-pass membrane protein</topology>
    </subcellularLocation>
</comment>
<dbReference type="GO" id="GO:0005743">
    <property type="term" value="C:mitochondrial inner membrane"/>
    <property type="evidence" value="ECO:0007669"/>
    <property type="project" value="TreeGrafter"/>
</dbReference>
<dbReference type="PANTHER" id="PTHR12428">
    <property type="entry name" value="OXA1"/>
    <property type="match status" value="1"/>
</dbReference>